<sequence length="98" mass="10090">MRALAALALSAFGLAGCTSAGFGKSIAEGPDGETYVLRDVGRLTVGSGDTMKERLLQDAEALCTGKGKTVEVVSASARDAIPMDRVPSAMVKVRCVSK</sequence>
<dbReference type="PROSITE" id="PS51257">
    <property type="entry name" value="PROKAR_LIPOPROTEIN"/>
    <property type="match status" value="1"/>
</dbReference>
<keyword evidence="3" id="KW-1185">Reference proteome</keyword>
<evidence type="ECO:0008006" key="4">
    <source>
        <dbReference type="Google" id="ProtNLM"/>
    </source>
</evidence>
<keyword evidence="1" id="KW-0732">Signal</keyword>
<gene>
    <name evidence="2" type="ORF">UC35_15950</name>
</gene>
<evidence type="ECO:0000313" key="3">
    <source>
        <dbReference type="Proteomes" id="UP000070433"/>
    </source>
</evidence>
<dbReference type="AlphaFoldDB" id="A0A127JVN4"/>
<feature type="chain" id="PRO_5007449754" description="Lipoprotein" evidence="1">
    <location>
        <begin position="21"/>
        <end position="98"/>
    </location>
</feature>
<name>A0A127JVN4_9BURK</name>
<evidence type="ECO:0000256" key="1">
    <source>
        <dbReference type="SAM" id="SignalP"/>
    </source>
</evidence>
<accession>A0A127JVN4</accession>
<reference evidence="2 3" key="1">
    <citation type="journal article" date="2014" name="Int. J. Syst. Evol. Microbiol.">
        <title>Ramlibacter solisilvae sp. nov., isolated from forest soil, and emended description of the genus Ramlibacter.</title>
        <authorList>
            <person name="Lee H.J."/>
            <person name="Lee S.H."/>
            <person name="Lee S.S."/>
            <person name="Lee J.S."/>
            <person name="Kim Y."/>
            <person name="Kim S.C."/>
            <person name="Jeon C.O."/>
        </authorList>
    </citation>
    <scope>NUCLEOTIDE SEQUENCE [LARGE SCALE GENOMIC DNA]</scope>
    <source>
        <strain evidence="2 3">5-10</strain>
    </source>
</reference>
<evidence type="ECO:0000313" key="2">
    <source>
        <dbReference type="EMBL" id="AMO24068.1"/>
    </source>
</evidence>
<proteinExistence type="predicted"/>
<feature type="signal peptide" evidence="1">
    <location>
        <begin position="1"/>
        <end position="20"/>
    </location>
</feature>
<organism evidence="2 3">
    <name type="scientific">Ramlibacter tataouinensis</name>
    <dbReference type="NCBI Taxonomy" id="94132"/>
    <lineage>
        <taxon>Bacteria</taxon>
        <taxon>Pseudomonadati</taxon>
        <taxon>Pseudomonadota</taxon>
        <taxon>Betaproteobacteria</taxon>
        <taxon>Burkholderiales</taxon>
        <taxon>Comamonadaceae</taxon>
        <taxon>Ramlibacter</taxon>
    </lineage>
</organism>
<dbReference type="Proteomes" id="UP000070433">
    <property type="component" value="Chromosome"/>
</dbReference>
<dbReference type="EMBL" id="CP010951">
    <property type="protein sequence ID" value="AMO24068.1"/>
    <property type="molecule type" value="Genomic_DNA"/>
</dbReference>
<protein>
    <recommendedName>
        <fullName evidence="4">Lipoprotein</fullName>
    </recommendedName>
</protein>